<evidence type="ECO:0000256" key="3">
    <source>
        <dbReference type="ARBA" id="ARBA00023082"/>
    </source>
</evidence>
<sequence length="183" mass="21006">MDIIESKLIAKVIVDENHHAFAKLVNLHQSQIRNYARRLCKGDNALADDISQETFITAFEKVKNYDARGSFIGWLLTICYRHFLQYIRKNKFVLNDDPIEIQITDNIEPQILIEQALYYVTHEERSAITLNSNFGHTHQEISKIMQLPIGTVKSHISRGKAKIAELLSEKNVDNSKDKKRGAA</sequence>
<comment type="caution">
    <text evidence="7">The sequence shown here is derived from an EMBL/GenBank/DDBJ whole genome shotgun (WGS) entry which is preliminary data.</text>
</comment>
<dbReference type="RefSeq" id="WP_315948401.1">
    <property type="nucleotide sequence ID" value="NZ_JAWCUA010000010.1"/>
</dbReference>
<dbReference type="Gene3D" id="1.10.1740.10">
    <property type="match status" value="1"/>
</dbReference>
<evidence type="ECO:0000256" key="1">
    <source>
        <dbReference type="ARBA" id="ARBA00010641"/>
    </source>
</evidence>
<keyword evidence="3" id="KW-0731">Sigma factor</keyword>
<keyword evidence="2" id="KW-0805">Transcription regulation</keyword>
<organism evidence="7 8">
    <name type="scientific">Psychrosphaera aquimarina</name>
    <dbReference type="NCBI Taxonomy" id="2044854"/>
    <lineage>
        <taxon>Bacteria</taxon>
        <taxon>Pseudomonadati</taxon>
        <taxon>Pseudomonadota</taxon>
        <taxon>Gammaproteobacteria</taxon>
        <taxon>Alteromonadales</taxon>
        <taxon>Pseudoalteromonadaceae</taxon>
        <taxon>Psychrosphaera</taxon>
    </lineage>
</organism>
<dbReference type="Pfam" id="PF08281">
    <property type="entry name" value="Sigma70_r4_2"/>
    <property type="match status" value="1"/>
</dbReference>
<dbReference type="SUPFAM" id="SSF88946">
    <property type="entry name" value="Sigma2 domain of RNA polymerase sigma factors"/>
    <property type="match status" value="1"/>
</dbReference>
<dbReference type="EMBL" id="JAWCUA010000010">
    <property type="protein sequence ID" value="MDU0114728.1"/>
    <property type="molecule type" value="Genomic_DNA"/>
</dbReference>
<evidence type="ECO:0000313" key="8">
    <source>
        <dbReference type="Proteomes" id="UP001257914"/>
    </source>
</evidence>
<dbReference type="PANTHER" id="PTHR43133">
    <property type="entry name" value="RNA POLYMERASE ECF-TYPE SIGMA FACTO"/>
    <property type="match status" value="1"/>
</dbReference>
<evidence type="ECO:0000313" key="7">
    <source>
        <dbReference type="EMBL" id="MDU0114728.1"/>
    </source>
</evidence>
<dbReference type="InterPro" id="IPR013249">
    <property type="entry name" value="RNA_pol_sigma70_r4_t2"/>
</dbReference>
<dbReference type="Proteomes" id="UP001257914">
    <property type="component" value="Unassembled WGS sequence"/>
</dbReference>
<gene>
    <name evidence="7" type="ORF">RT723_17365</name>
</gene>
<dbReference type="InterPro" id="IPR039425">
    <property type="entry name" value="RNA_pol_sigma-70-like"/>
</dbReference>
<keyword evidence="4" id="KW-0804">Transcription</keyword>
<dbReference type="InterPro" id="IPR007627">
    <property type="entry name" value="RNA_pol_sigma70_r2"/>
</dbReference>
<dbReference type="SUPFAM" id="SSF88659">
    <property type="entry name" value="Sigma3 and sigma4 domains of RNA polymerase sigma factors"/>
    <property type="match status" value="1"/>
</dbReference>
<evidence type="ECO:0000259" key="5">
    <source>
        <dbReference type="Pfam" id="PF04542"/>
    </source>
</evidence>
<evidence type="ECO:0000256" key="4">
    <source>
        <dbReference type="ARBA" id="ARBA00023163"/>
    </source>
</evidence>
<dbReference type="PANTHER" id="PTHR43133:SF51">
    <property type="entry name" value="RNA POLYMERASE SIGMA FACTOR"/>
    <property type="match status" value="1"/>
</dbReference>
<proteinExistence type="inferred from homology"/>
<comment type="similarity">
    <text evidence="1">Belongs to the sigma-70 factor family. ECF subfamily.</text>
</comment>
<dbReference type="NCBIfam" id="TIGR02937">
    <property type="entry name" value="sigma70-ECF"/>
    <property type="match status" value="1"/>
</dbReference>
<dbReference type="Gene3D" id="1.10.10.10">
    <property type="entry name" value="Winged helix-like DNA-binding domain superfamily/Winged helix DNA-binding domain"/>
    <property type="match status" value="1"/>
</dbReference>
<dbReference type="InterPro" id="IPR013325">
    <property type="entry name" value="RNA_pol_sigma_r2"/>
</dbReference>
<name>A0ABU3R617_9GAMM</name>
<dbReference type="InterPro" id="IPR014284">
    <property type="entry name" value="RNA_pol_sigma-70_dom"/>
</dbReference>
<accession>A0ABU3R617</accession>
<evidence type="ECO:0000256" key="2">
    <source>
        <dbReference type="ARBA" id="ARBA00023015"/>
    </source>
</evidence>
<evidence type="ECO:0000259" key="6">
    <source>
        <dbReference type="Pfam" id="PF08281"/>
    </source>
</evidence>
<keyword evidence="8" id="KW-1185">Reference proteome</keyword>
<reference evidence="7 8" key="1">
    <citation type="submission" date="2023-10" db="EMBL/GenBank/DDBJ databases">
        <title>Psychrosphaera aquimaarina strain SW33 isolated from seawater.</title>
        <authorList>
            <person name="Bayburt H."/>
            <person name="Kim J.M."/>
            <person name="Choi B.J."/>
            <person name="Jeon C.O."/>
        </authorList>
    </citation>
    <scope>NUCLEOTIDE SEQUENCE [LARGE SCALE GENOMIC DNA]</scope>
    <source>
        <strain evidence="7 8">KCTC 52743</strain>
    </source>
</reference>
<dbReference type="InterPro" id="IPR013324">
    <property type="entry name" value="RNA_pol_sigma_r3/r4-like"/>
</dbReference>
<dbReference type="InterPro" id="IPR036388">
    <property type="entry name" value="WH-like_DNA-bd_sf"/>
</dbReference>
<protein>
    <submittedName>
        <fullName evidence="7">RNA polymerase sigma factor</fullName>
    </submittedName>
</protein>
<feature type="domain" description="RNA polymerase sigma-70 region 2" evidence="5">
    <location>
        <begin position="24"/>
        <end position="91"/>
    </location>
</feature>
<feature type="domain" description="RNA polymerase sigma factor 70 region 4 type 2" evidence="6">
    <location>
        <begin position="123"/>
        <end position="163"/>
    </location>
</feature>
<dbReference type="Pfam" id="PF04542">
    <property type="entry name" value="Sigma70_r2"/>
    <property type="match status" value="1"/>
</dbReference>